<accession>A0A1S6ITA8</accession>
<dbReference type="RefSeq" id="WP_077712965.1">
    <property type="nucleotide sequence ID" value="NZ_CP019698.1"/>
</dbReference>
<evidence type="ECO:0000256" key="2">
    <source>
        <dbReference type="ARBA" id="ARBA00022475"/>
    </source>
</evidence>
<dbReference type="PANTHER" id="PTHR38825">
    <property type="entry name" value="LYSINE EXPORTER PROTEIN (LYSE/YGGA)"/>
    <property type="match status" value="1"/>
</dbReference>
<keyword evidence="5 6" id="KW-0472">Membrane</keyword>
<dbReference type="AlphaFoldDB" id="A0A1S6ITA8"/>
<feature type="transmembrane region" description="Helical" evidence="6">
    <location>
        <begin position="42"/>
        <end position="62"/>
    </location>
</feature>
<reference evidence="7 8" key="1">
    <citation type="journal article" date="2016" name="Int. J. Syst. Evol. Microbiol.">
        <title>Desulfotomaculum ferrireducens sp. nov., a moderately thermophilic sulfate-reducing and dissimilatory Fe(III)-reducing bacterium isolated from compost.</title>
        <authorList>
            <person name="Yang G."/>
            <person name="Guo J."/>
            <person name="Zhuang L."/>
            <person name="Yuan Y."/>
            <person name="Zhou S."/>
        </authorList>
    </citation>
    <scope>NUCLEOTIDE SEQUENCE [LARGE SCALE GENOMIC DNA]</scope>
    <source>
        <strain evidence="7 8">GSS09</strain>
    </source>
</reference>
<sequence length="220" mass="23287">MDIFAIFISSFVIGFSGAMMPGPLLTVAIAQSARRGFIAGPLLILGHVLLELLLVVALLLGLAEFLTKPSVGNVIALVGGVVLLYLGYGMARDAYLGKLTLNMPGEGKTEQREITGVSSGVQLMLTGAVVSLSNPYWSLWWATIGLGYITLSLKEGPLGLGLFFTGHALSDIIWYCAVAGAVVAGRKVLSPQVYRAILLVCGIFLIFLGGMFIYRGFTGV</sequence>
<feature type="transmembrane region" description="Helical" evidence="6">
    <location>
        <begin position="196"/>
        <end position="214"/>
    </location>
</feature>
<comment type="subcellular location">
    <subcellularLocation>
        <location evidence="1">Cell membrane</location>
        <topology evidence="1">Multi-pass membrane protein</topology>
    </subcellularLocation>
</comment>
<dbReference type="Pfam" id="PF01810">
    <property type="entry name" value="LysE"/>
    <property type="match status" value="1"/>
</dbReference>
<dbReference type="GO" id="GO:0006865">
    <property type="term" value="P:amino acid transport"/>
    <property type="evidence" value="ECO:0007669"/>
    <property type="project" value="InterPro"/>
</dbReference>
<organism evidence="7 8">
    <name type="scientific">Desulforamulus ferrireducens</name>
    <dbReference type="NCBI Taxonomy" id="1833852"/>
    <lineage>
        <taxon>Bacteria</taxon>
        <taxon>Bacillati</taxon>
        <taxon>Bacillota</taxon>
        <taxon>Clostridia</taxon>
        <taxon>Eubacteriales</taxon>
        <taxon>Peptococcaceae</taxon>
        <taxon>Desulforamulus</taxon>
    </lineage>
</organism>
<evidence type="ECO:0000256" key="5">
    <source>
        <dbReference type="ARBA" id="ARBA00023136"/>
    </source>
</evidence>
<dbReference type="OrthoDB" id="9784202at2"/>
<evidence type="ECO:0000256" key="6">
    <source>
        <dbReference type="SAM" id="Phobius"/>
    </source>
</evidence>
<dbReference type="Proteomes" id="UP000189464">
    <property type="component" value="Chromosome"/>
</dbReference>
<evidence type="ECO:0000313" key="8">
    <source>
        <dbReference type="Proteomes" id="UP000189464"/>
    </source>
</evidence>
<evidence type="ECO:0000256" key="3">
    <source>
        <dbReference type="ARBA" id="ARBA00022692"/>
    </source>
</evidence>
<feature type="transmembrane region" description="Helical" evidence="6">
    <location>
        <begin position="74"/>
        <end position="91"/>
    </location>
</feature>
<dbReference type="EMBL" id="CP019698">
    <property type="protein sequence ID" value="AQS58006.1"/>
    <property type="molecule type" value="Genomic_DNA"/>
</dbReference>
<dbReference type="KEGG" id="dfg:B0537_02160"/>
<feature type="transmembrane region" description="Helical" evidence="6">
    <location>
        <begin position="160"/>
        <end position="184"/>
    </location>
</feature>
<name>A0A1S6ITA8_9FIRM</name>
<dbReference type="GO" id="GO:0005886">
    <property type="term" value="C:plasma membrane"/>
    <property type="evidence" value="ECO:0007669"/>
    <property type="project" value="UniProtKB-SubCell"/>
</dbReference>
<keyword evidence="2" id="KW-1003">Cell membrane</keyword>
<dbReference type="PANTHER" id="PTHR38825:SF1">
    <property type="entry name" value="TRANSPORTER, LYSE FAMILY"/>
    <property type="match status" value="1"/>
</dbReference>
<keyword evidence="8" id="KW-1185">Reference proteome</keyword>
<gene>
    <name evidence="7" type="ORF">B0537_02160</name>
</gene>
<proteinExistence type="predicted"/>
<evidence type="ECO:0000256" key="4">
    <source>
        <dbReference type="ARBA" id="ARBA00022989"/>
    </source>
</evidence>
<protein>
    <submittedName>
        <fullName evidence="7">Lysine transporter LysE</fullName>
    </submittedName>
</protein>
<feature type="transmembrane region" description="Helical" evidence="6">
    <location>
        <begin position="136"/>
        <end position="153"/>
    </location>
</feature>
<keyword evidence="3 6" id="KW-0812">Transmembrane</keyword>
<evidence type="ECO:0000256" key="1">
    <source>
        <dbReference type="ARBA" id="ARBA00004651"/>
    </source>
</evidence>
<keyword evidence="4 6" id="KW-1133">Transmembrane helix</keyword>
<dbReference type="InterPro" id="IPR001123">
    <property type="entry name" value="LeuE-type"/>
</dbReference>
<evidence type="ECO:0000313" key="7">
    <source>
        <dbReference type="EMBL" id="AQS58006.1"/>
    </source>
</evidence>
<dbReference type="STRING" id="1833852.B0537_02160"/>